<feature type="transmembrane region" description="Helical" evidence="7">
    <location>
        <begin position="77"/>
        <end position="95"/>
    </location>
</feature>
<keyword evidence="5 7" id="KW-1133">Transmembrane helix</keyword>
<dbReference type="PANTHER" id="PTHR43663">
    <property type="entry name" value="CHROMATE TRANSPORT PROTEIN-RELATED"/>
    <property type="match status" value="1"/>
</dbReference>
<evidence type="ECO:0000256" key="5">
    <source>
        <dbReference type="ARBA" id="ARBA00022989"/>
    </source>
</evidence>
<evidence type="ECO:0000256" key="6">
    <source>
        <dbReference type="ARBA" id="ARBA00023136"/>
    </source>
</evidence>
<dbReference type="GO" id="GO:0015109">
    <property type="term" value="F:chromate transmembrane transporter activity"/>
    <property type="evidence" value="ECO:0007669"/>
    <property type="project" value="InterPro"/>
</dbReference>
<feature type="transmembrane region" description="Helical" evidence="7">
    <location>
        <begin position="12"/>
        <end position="29"/>
    </location>
</feature>
<evidence type="ECO:0000313" key="9">
    <source>
        <dbReference type="Proteomes" id="UP000236743"/>
    </source>
</evidence>
<evidence type="ECO:0000256" key="1">
    <source>
        <dbReference type="ARBA" id="ARBA00004651"/>
    </source>
</evidence>
<dbReference type="Pfam" id="PF02417">
    <property type="entry name" value="Chromate_transp"/>
    <property type="match status" value="1"/>
</dbReference>
<sequence length="176" mass="18471">MNERSVLTDLAVQFALLSLMSIGGIIAVVPEMHSAVVETHNWMSSTDFVTLFALAQAAPGPNVIVVTLIGWKVAGALGALVATVAVSTPSFLIAYTASRFWSHFNALDWYRLFERGIAPVTIGLILSSGLLLTNVATNSWSSLIVSALTVASLLRWANSPLIALGCAALAGLAGFV</sequence>
<dbReference type="AlphaFoldDB" id="A0A1H5SDZ0"/>
<comment type="subcellular location">
    <subcellularLocation>
        <location evidence="1">Cell membrane</location>
        <topology evidence="1">Multi-pass membrane protein</topology>
    </subcellularLocation>
</comment>
<evidence type="ECO:0000256" key="2">
    <source>
        <dbReference type="ARBA" id="ARBA00005262"/>
    </source>
</evidence>
<reference evidence="8 9" key="1">
    <citation type="submission" date="2016-10" db="EMBL/GenBank/DDBJ databases">
        <authorList>
            <person name="de Groot N.N."/>
        </authorList>
    </citation>
    <scope>NUCLEOTIDE SEQUENCE [LARGE SCALE GENOMIC DNA]</scope>
    <source>
        <strain evidence="8 9">DSM 26656</strain>
    </source>
</reference>
<feature type="transmembrane region" description="Helical" evidence="7">
    <location>
        <begin position="116"/>
        <end position="136"/>
    </location>
</feature>
<keyword evidence="4 7" id="KW-0812">Transmembrane</keyword>
<dbReference type="InterPro" id="IPR003370">
    <property type="entry name" value="Chromate_transpt"/>
</dbReference>
<protein>
    <submittedName>
        <fullName evidence="8">Chromate transporter</fullName>
    </submittedName>
</protein>
<comment type="similarity">
    <text evidence="2">Belongs to the chromate ion transporter (CHR) (TC 2.A.51) family.</text>
</comment>
<gene>
    <name evidence="8" type="ORF">SAMN04488115_101210</name>
</gene>
<evidence type="ECO:0000256" key="3">
    <source>
        <dbReference type="ARBA" id="ARBA00022475"/>
    </source>
</evidence>
<dbReference type="OrthoDB" id="556585at2"/>
<organism evidence="8 9">
    <name type="scientific">Bosea lathyri</name>
    <dbReference type="NCBI Taxonomy" id="1036778"/>
    <lineage>
        <taxon>Bacteria</taxon>
        <taxon>Pseudomonadati</taxon>
        <taxon>Pseudomonadota</taxon>
        <taxon>Alphaproteobacteria</taxon>
        <taxon>Hyphomicrobiales</taxon>
        <taxon>Boseaceae</taxon>
        <taxon>Bosea</taxon>
    </lineage>
</organism>
<keyword evidence="6 7" id="KW-0472">Membrane</keyword>
<feature type="transmembrane region" description="Helical" evidence="7">
    <location>
        <begin position="49"/>
        <end position="71"/>
    </location>
</feature>
<keyword evidence="3" id="KW-1003">Cell membrane</keyword>
<keyword evidence="9" id="KW-1185">Reference proteome</keyword>
<dbReference type="EMBL" id="FNUY01000001">
    <property type="protein sequence ID" value="SEF48061.1"/>
    <property type="molecule type" value="Genomic_DNA"/>
</dbReference>
<feature type="transmembrane region" description="Helical" evidence="7">
    <location>
        <begin position="156"/>
        <end position="175"/>
    </location>
</feature>
<evidence type="ECO:0000256" key="7">
    <source>
        <dbReference type="SAM" id="Phobius"/>
    </source>
</evidence>
<dbReference type="InterPro" id="IPR052518">
    <property type="entry name" value="CHR_Transporter"/>
</dbReference>
<dbReference type="RefSeq" id="WP_103870621.1">
    <property type="nucleotide sequence ID" value="NZ_FNUY01000001.1"/>
</dbReference>
<evidence type="ECO:0000313" key="8">
    <source>
        <dbReference type="EMBL" id="SEF48061.1"/>
    </source>
</evidence>
<proteinExistence type="inferred from homology"/>
<evidence type="ECO:0000256" key="4">
    <source>
        <dbReference type="ARBA" id="ARBA00022692"/>
    </source>
</evidence>
<accession>A0A1H5SDZ0</accession>
<dbReference type="PANTHER" id="PTHR43663:SF1">
    <property type="entry name" value="CHROMATE TRANSPORTER"/>
    <property type="match status" value="1"/>
</dbReference>
<dbReference type="Proteomes" id="UP000236743">
    <property type="component" value="Unassembled WGS sequence"/>
</dbReference>
<dbReference type="GO" id="GO:0005886">
    <property type="term" value="C:plasma membrane"/>
    <property type="evidence" value="ECO:0007669"/>
    <property type="project" value="UniProtKB-SubCell"/>
</dbReference>
<name>A0A1H5SDZ0_9HYPH</name>